<protein>
    <submittedName>
        <fullName evidence="3">TIL domain-containing protein</fullName>
    </submittedName>
</protein>
<dbReference type="OrthoDB" id="5789697at2759"/>
<dbReference type="EMBL" id="UYRT01006575">
    <property type="protein sequence ID" value="VDK40768.1"/>
    <property type="molecule type" value="Genomic_DNA"/>
</dbReference>
<dbReference type="Proteomes" id="UP000271098">
    <property type="component" value="Unassembled WGS sequence"/>
</dbReference>
<organism evidence="3">
    <name type="scientific">Gongylonema pulchrum</name>
    <dbReference type="NCBI Taxonomy" id="637853"/>
    <lineage>
        <taxon>Eukaryota</taxon>
        <taxon>Metazoa</taxon>
        <taxon>Ecdysozoa</taxon>
        <taxon>Nematoda</taxon>
        <taxon>Chromadorea</taxon>
        <taxon>Rhabditida</taxon>
        <taxon>Spirurina</taxon>
        <taxon>Spiruromorpha</taxon>
        <taxon>Spiruroidea</taxon>
        <taxon>Gongylonematidae</taxon>
        <taxon>Gongylonema</taxon>
    </lineage>
</organism>
<keyword evidence="2" id="KW-1185">Reference proteome</keyword>
<evidence type="ECO:0000313" key="1">
    <source>
        <dbReference type="EMBL" id="VDK40768.1"/>
    </source>
</evidence>
<accession>A0A183D4U8</accession>
<dbReference type="WBParaSite" id="GPUH_0000374601-mRNA-1">
    <property type="protein sequence ID" value="GPUH_0000374601-mRNA-1"/>
    <property type="gene ID" value="GPUH_0000374601"/>
</dbReference>
<name>A0A183D4U8_9BILA</name>
<evidence type="ECO:0000313" key="3">
    <source>
        <dbReference type="WBParaSite" id="GPUH_0000374601-mRNA-1"/>
    </source>
</evidence>
<reference evidence="3" key="1">
    <citation type="submission" date="2016-06" db="UniProtKB">
        <authorList>
            <consortium name="WormBaseParasite"/>
        </authorList>
    </citation>
    <scope>IDENTIFICATION</scope>
</reference>
<evidence type="ECO:0000313" key="2">
    <source>
        <dbReference type="Proteomes" id="UP000271098"/>
    </source>
</evidence>
<gene>
    <name evidence="1" type="ORF">GPUH_LOCUS3739</name>
</gene>
<reference evidence="1 2" key="2">
    <citation type="submission" date="2018-11" db="EMBL/GenBank/DDBJ databases">
        <authorList>
            <consortium name="Pathogen Informatics"/>
        </authorList>
    </citation>
    <scope>NUCLEOTIDE SEQUENCE [LARGE SCALE GENOMIC DNA]</scope>
</reference>
<dbReference type="AlphaFoldDB" id="A0A183D4U8"/>
<sequence length="83" mass="8926">MLVCMPDSTKGCKSHPPCPPGQICVERTVPCIGRSCRKVAKCAPQGTCEALECPPSHVCEMKPGPTCIKKNMSQADIAKMNEH</sequence>
<proteinExistence type="predicted"/>